<reference evidence="2 3" key="1">
    <citation type="submission" date="2021-07" db="EMBL/GenBank/DDBJ databases">
        <title>Paenibacillus radiodurans sp. nov., isolated from the southeastern edge of Tengger Desert.</title>
        <authorList>
            <person name="Zhang G."/>
        </authorList>
    </citation>
    <scope>NUCLEOTIDE SEQUENCE [LARGE SCALE GENOMIC DNA]</scope>
    <source>
        <strain evidence="2 3">CCM 7311</strain>
    </source>
</reference>
<evidence type="ECO:0000313" key="2">
    <source>
        <dbReference type="EMBL" id="MBW7457110.1"/>
    </source>
</evidence>
<feature type="domain" description="N-acetyltransferase" evidence="1">
    <location>
        <begin position="29"/>
        <end position="176"/>
    </location>
</feature>
<organism evidence="2 3">
    <name type="scientific">Paenibacillus sepulcri</name>
    <dbReference type="NCBI Taxonomy" id="359917"/>
    <lineage>
        <taxon>Bacteria</taxon>
        <taxon>Bacillati</taxon>
        <taxon>Bacillota</taxon>
        <taxon>Bacilli</taxon>
        <taxon>Bacillales</taxon>
        <taxon>Paenibacillaceae</taxon>
        <taxon>Paenibacillus</taxon>
    </lineage>
</organism>
<name>A0ABS7C861_9BACL</name>
<keyword evidence="3" id="KW-1185">Reference proteome</keyword>
<proteinExistence type="predicted"/>
<protein>
    <submittedName>
        <fullName evidence="2">GNAT family N-acetyltransferase</fullName>
    </submittedName>
</protein>
<dbReference type="InterPro" id="IPR016181">
    <property type="entry name" value="Acyl_CoA_acyltransferase"/>
</dbReference>
<comment type="caution">
    <text evidence="2">The sequence shown here is derived from an EMBL/GenBank/DDBJ whole genome shotgun (WGS) entry which is preliminary data.</text>
</comment>
<dbReference type="PROSITE" id="PS51186">
    <property type="entry name" value="GNAT"/>
    <property type="match status" value="1"/>
</dbReference>
<dbReference type="Gene3D" id="3.40.630.30">
    <property type="match status" value="1"/>
</dbReference>
<evidence type="ECO:0000313" key="3">
    <source>
        <dbReference type="Proteomes" id="UP001519887"/>
    </source>
</evidence>
<dbReference type="CDD" id="cd04301">
    <property type="entry name" value="NAT_SF"/>
    <property type="match status" value="1"/>
</dbReference>
<dbReference type="RefSeq" id="WP_210044690.1">
    <property type="nucleotide sequence ID" value="NZ_JBHLVU010000077.1"/>
</dbReference>
<dbReference type="SUPFAM" id="SSF55729">
    <property type="entry name" value="Acyl-CoA N-acyltransferases (Nat)"/>
    <property type="match status" value="1"/>
</dbReference>
<dbReference type="InterPro" id="IPR000182">
    <property type="entry name" value="GNAT_dom"/>
</dbReference>
<evidence type="ECO:0000259" key="1">
    <source>
        <dbReference type="PROSITE" id="PS51186"/>
    </source>
</evidence>
<dbReference type="EMBL" id="JAHZIK010000754">
    <property type="protein sequence ID" value="MBW7457110.1"/>
    <property type="molecule type" value="Genomic_DNA"/>
</dbReference>
<dbReference type="Pfam" id="PF00583">
    <property type="entry name" value="Acetyltransf_1"/>
    <property type="match status" value="1"/>
</dbReference>
<gene>
    <name evidence="2" type="ORF">K0U00_24025</name>
</gene>
<dbReference type="Proteomes" id="UP001519887">
    <property type="component" value="Unassembled WGS sequence"/>
</dbReference>
<sequence length="181" mass="20950">MTEDRKLPQLVMRRPALSDLPEVVLPENLQLRHFKPGDEDQWESIVDQAFGWQRNFQQHMSSHPYFKPERVWFVCDGETPIATAGAWYKPEWGEACGYLHMVGAYSWYAGQGLGYAVSLAAMLQMREDGRQEVVLETDDFRIPAIKTYLKLGFHPEAGTAELQERWRHVYRSLRLTFGEGS</sequence>
<accession>A0ABS7C861</accession>